<dbReference type="InterPro" id="IPR043472">
    <property type="entry name" value="Macro_dom-like"/>
</dbReference>
<dbReference type="Gene3D" id="3.40.220.10">
    <property type="entry name" value="Leucine Aminopeptidase, subunit E, domain 1"/>
    <property type="match status" value="1"/>
</dbReference>
<protein>
    <recommendedName>
        <fullName evidence="4">Macro domain-containing protein</fullName>
    </recommendedName>
</protein>
<reference evidence="2" key="1">
    <citation type="submission" date="2022-08" db="EMBL/GenBank/DDBJ databases">
        <title>Genome sequencing of akame (Lates japonicus).</title>
        <authorList>
            <person name="Hashiguchi Y."/>
            <person name="Takahashi H."/>
        </authorList>
    </citation>
    <scope>NUCLEOTIDE SEQUENCE</scope>
    <source>
        <strain evidence="2">Kochi</strain>
    </source>
</reference>
<organism evidence="2 3">
    <name type="scientific">Lates japonicus</name>
    <name type="common">Japanese lates</name>
    <dbReference type="NCBI Taxonomy" id="270547"/>
    <lineage>
        <taxon>Eukaryota</taxon>
        <taxon>Metazoa</taxon>
        <taxon>Chordata</taxon>
        <taxon>Craniata</taxon>
        <taxon>Vertebrata</taxon>
        <taxon>Euteleostomi</taxon>
        <taxon>Actinopterygii</taxon>
        <taxon>Neopterygii</taxon>
        <taxon>Teleostei</taxon>
        <taxon>Neoteleostei</taxon>
        <taxon>Acanthomorphata</taxon>
        <taxon>Carangaria</taxon>
        <taxon>Carangaria incertae sedis</taxon>
        <taxon>Centropomidae</taxon>
        <taxon>Lates</taxon>
    </lineage>
</organism>
<dbReference type="AlphaFoldDB" id="A0AAD3NGI6"/>
<evidence type="ECO:0000313" key="2">
    <source>
        <dbReference type="EMBL" id="GLD70806.1"/>
    </source>
</evidence>
<evidence type="ECO:0000256" key="1">
    <source>
        <dbReference type="SAM" id="MobiDB-lite"/>
    </source>
</evidence>
<feature type="compositionally biased region" description="Polar residues" evidence="1">
    <location>
        <begin position="309"/>
        <end position="319"/>
    </location>
</feature>
<feature type="region of interest" description="Disordered" evidence="1">
    <location>
        <begin position="345"/>
        <end position="447"/>
    </location>
</feature>
<dbReference type="EMBL" id="BRZM01000442">
    <property type="protein sequence ID" value="GLD70806.1"/>
    <property type="molecule type" value="Genomic_DNA"/>
</dbReference>
<comment type="caution">
    <text evidence="2">The sequence shown here is derived from an EMBL/GenBank/DDBJ whole genome shotgun (WGS) entry which is preliminary data.</text>
</comment>
<feature type="compositionally biased region" description="Basic and acidic residues" evidence="1">
    <location>
        <begin position="38"/>
        <end position="59"/>
    </location>
</feature>
<feature type="compositionally biased region" description="Basic and acidic residues" evidence="1">
    <location>
        <begin position="7"/>
        <end position="28"/>
    </location>
</feature>
<feature type="region of interest" description="Disordered" evidence="1">
    <location>
        <begin position="251"/>
        <end position="332"/>
    </location>
</feature>
<accession>A0AAD3NGI6</accession>
<evidence type="ECO:0008006" key="4">
    <source>
        <dbReference type="Google" id="ProtNLM"/>
    </source>
</evidence>
<dbReference type="Proteomes" id="UP001279410">
    <property type="component" value="Unassembled WGS sequence"/>
</dbReference>
<dbReference type="SUPFAM" id="SSF52949">
    <property type="entry name" value="Macro domain-like"/>
    <property type="match status" value="1"/>
</dbReference>
<feature type="compositionally biased region" description="Basic and acidic residues" evidence="1">
    <location>
        <begin position="253"/>
        <end position="274"/>
    </location>
</feature>
<feature type="region of interest" description="Disordered" evidence="1">
    <location>
        <begin position="1"/>
        <end position="59"/>
    </location>
</feature>
<gene>
    <name evidence="2" type="ORF">AKAME5_002212500</name>
</gene>
<proteinExistence type="predicted"/>
<keyword evidence="3" id="KW-1185">Reference proteome</keyword>
<name>A0AAD3NGI6_LATJO</name>
<evidence type="ECO:0000313" key="3">
    <source>
        <dbReference type="Proteomes" id="UP001279410"/>
    </source>
</evidence>
<sequence>MVSWPSEQEREGAGKESSRKRHASESSKRDRKGKAKSSPKEQPLDWLKPEPEPDPRLPRLHAMPEETRKINHQSGVRAYHHIGNPWDIDGDGLIVFSSEKMKVRNKKFLKELRRRAGPEYQQEVETRRMSGAVKLGPVRMVSGADLPYYGILHVIVEEYGGTEDLTRYRDQMLRALEKGIDAAGNLGLRRVVVCTDGFRSGNLSWEEAEKAALAMVKMYLKMTQGLSPLKEIVIVTSVELDNERKKGALALMKSEKEERKDWGEERERPVEPKEPVPAPETPAKPKKARAKSIEGSAALRARAEETGGRSPQFTRTNGTEEQDEESQLSQGMAGLGLYGLGIQGEISGASNYDTQGDDTEDESRFPGAGTDDQASDCEGSASPSSVQNPPDPAYPDLRTGLQRGQEPSEGSQRVQDHREDGKGPQVWYVGNHGRKTGLHPRSWPDGV</sequence>